<dbReference type="InterPro" id="IPR018247">
    <property type="entry name" value="EF_Hand_1_Ca_BS"/>
</dbReference>
<feature type="compositionally biased region" description="Acidic residues" evidence="1">
    <location>
        <begin position="720"/>
        <end position="735"/>
    </location>
</feature>
<dbReference type="EMBL" id="KN833014">
    <property type="protein sequence ID" value="KIM78706.1"/>
    <property type="molecule type" value="Genomic_DNA"/>
</dbReference>
<evidence type="ECO:0000313" key="2">
    <source>
        <dbReference type="EMBL" id="KIM78706.1"/>
    </source>
</evidence>
<proteinExistence type="predicted"/>
<feature type="compositionally biased region" description="Acidic residues" evidence="1">
    <location>
        <begin position="661"/>
        <end position="673"/>
    </location>
</feature>
<evidence type="ECO:0008006" key="4">
    <source>
        <dbReference type="Google" id="ProtNLM"/>
    </source>
</evidence>
<dbReference type="STRING" id="765440.A0A0C3FFE0"/>
<dbReference type="PROSITE" id="PS00018">
    <property type="entry name" value="EF_HAND_1"/>
    <property type="match status" value="1"/>
</dbReference>
<gene>
    <name evidence="2" type="ORF">PILCRDRAFT_10927</name>
</gene>
<sequence>MSSNSPEARELTKDFSTVPIAQNIANDKNSTATKLASLISTGQSKLTAAQVILDNAASNEAVKIGKDAITTLLAPAKDVVALLDLVAQVHPAVQVAVGVIKVVVQLELNRLDNDKHIAALYFTMSDLLFVLADLDPMFKDNDGLEKQLKSITDNINNFGNFCDEYYKHKSIVRTIFSTRYKGQLATFATTFTDQKSQLQFLVNMKSAETVTAMKGSLDTVSKNVDRLIEFLEKKSPGERDVVDMVESRGGAAAVIGDEKLLNSIASKLGEKMNSDIQKDMKFTLRWTLDEALQANQACYDLKFDALQSQIEHAIAHSTEAILTRLDSGPHNLINDEDIRAVWKGEQIYYGLQFDLLIIFKLTRNGHQQWRLSCKIRHFVDAIHHHFSQKFLSHQQTTGEKHPDFWTLNYMSKVIFYPAIGDAIDQDSSGYLSVIEVNHFFERKPQGWSSCEWIAYWAAGWYKNTILFKNRCLSLLDSLETSRSTMLQANKDDDEIKWYFFDNDALPSIRVIVDSIYTNIFGYLGERFTEGHDKLHALRTERMTVEIETMKAQLTKPKYQLNDVDSVLAVCGTRQMELSFLCLTYLLLSRHKKILDLAQTYVLSDEEFWVMSESIESLQDAFDKRYRELMECWRQQRLDINVQLESFAAGMFEDWHNKYYDSNDDSDSDEEESEPDNKEKGNDKAAADDEVIGDKVAGDRVAADGDGEKGGAETKAANANADEDDSSDSDSDDASVDDVKVSPDQESEDPKAILVFPLPSPQPDVATKPAAPVKEDEHDDDDASGAPKKKKETKLERKVTALAAKLDSIEKLLQEVLVATKAKMQP</sequence>
<evidence type="ECO:0000313" key="3">
    <source>
        <dbReference type="Proteomes" id="UP000054166"/>
    </source>
</evidence>
<dbReference type="Proteomes" id="UP000054166">
    <property type="component" value="Unassembled WGS sequence"/>
</dbReference>
<feature type="region of interest" description="Disordered" evidence="1">
    <location>
        <begin position="659"/>
        <end position="794"/>
    </location>
</feature>
<reference evidence="3" key="2">
    <citation type="submission" date="2015-01" db="EMBL/GenBank/DDBJ databases">
        <title>Evolutionary Origins and Diversification of the Mycorrhizal Mutualists.</title>
        <authorList>
            <consortium name="DOE Joint Genome Institute"/>
            <consortium name="Mycorrhizal Genomics Consortium"/>
            <person name="Kohler A."/>
            <person name="Kuo A."/>
            <person name="Nagy L.G."/>
            <person name="Floudas D."/>
            <person name="Copeland A."/>
            <person name="Barry K.W."/>
            <person name="Cichocki N."/>
            <person name="Veneault-Fourrey C."/>
            <person name="LaButti K."/>
            <person name="Lindquist E.A."/>
            <person name="Lipzen A."/>
            <person name="Lundell T."/>
            <person name="Morin E."/>
            <person name="Murat C."/>
            <person name="Riley R."/>
            <person name="Ohm R."/>
            <person name="Sun H."/>
            <person name="Tunlid A."/>
            <person name="Henrissat B."/>
            <person name="Grigoriev I.V."/>
            <person name="Hibbett D.S."/>
            <person name="Martin F."/>
        </authorList>
    </citation>
    <scope>NUCLEOTIDE SEQUENCE [LARGE SCALE GENOMIC DNA]</scope>
    <source>
        <strain evidence="3">F 1598</strain>
    </source>
</reference>
<reference evidence="2 3" key="1">
    <citation type="submission" date="2014-04" db="EMBL/GenBank/DDBJ databases">
        <authorList>
            <consortium name="DOE Joint Genome Institute"/>
            <person name="Kuo A."/>
            <person name="Tarkka M."/>
            <person name="Buscot F."/>
            <person name="Kohler A."/>
            <person name="Nagy L.G."/>
            <person name="Floudas D."/>
            <person name="Copeland A."/>
            <person name="Barry K.W."/>
            <person name="Cichocki N."/>
            <person name="Veneault-Fourrey C."/>
            <person name="LaButti K."/>
            <person name="Lindquist E.A."/>
            <person name="Lipzen A."/>
            <person name="Lundell T."/>
            <person name="Morin E."/>
            <person name="Murat C."/>
            <person name="Sun H."/>
            <person name="Tunlid A."/>
            <person name="Henrissat B."/>
            <person name="Grigoriev I.V."/>
            <person name="Hibbett D.S."/>
            <person name="Martin F."/>
            <person name="Nordberg H.P."/>
            <person name="Cantor M.N."/>
            <person name="Hua S.X."/>
        </authorList>
    </citation>
    <scope>NUCLEOTIDE SEQUENCE [LARGE SCALE GENOMIC DNA]</scope>
    <source>
        <strain evidence="2 3">F 1598</strain>
    </source>
</reference>
<feature type="compositionally biased region" description="Basic and acidic residues" evidence="1">
    <location>
        <begin position="736"/>
        <end position="750"/>
    </location>
</feature>
<dbReference type="InParanoid" id="A0A0C3FFE0"/>
<organism evidence="2 3">
    <name type="scientific">Piloderma croceum (strain F 1598)</name>
    <dbReference type="NCBI Taxonomy" id="765440"/>
    <lineage>
        <taxon>Eukaryota</taxon>
        <taxon>Fungi</taxon>
        <taxon>Dikarya</taxon>
        <taxon>Basidiomycota</taxon>
        <taxon>Agaricomycotina</taxon>
        <taxon>Agaricomycetes</taxon>
        <taxon>Agaricomycetidae</taxon>
        <taxon>Atheliales</taxon>
        <taxon>Atheliaceae</taxon>
        <taxon>Piloderma</taxon>
    </lineage>
</organism>
<evidence type="ECO:0000256" key="1">
    <source>
        <dbReference type="SAM" id="MobiDB-lite"/>
    </source>
</evidence>
<keyword evidence="3" id="KW-1185">Reference proteome</keyword>
<feature type="compositionally biased region" description="Basic and acidic residues" evidence="1">
    <location>
        <begin position="674"/>
        <end position="711"/>
    </location>
</feature>
<name>A0A0C3FFE0_PILCF</name>
<accession>A0A0C3FFE0</accession>
<dbReference type="OrthoDB" id="2122982at2759"/>
<dbReference type="HOGENOM" id="CLU_021049_0_0_1"/>
<dbReference type="AlphaFoldDB" id="A0A0C3FFE0"/>
<protein>
    <recommendedName>
        <fullName evidence="4">EF-hand domain-containing protein</fullName>
    </recommendedName>
</protein>